<sequence length="79" mass="8800">MREDGGSLIRRGNGDDRDREAARLGGRCDQIAVAHGKERRKRLGIAERPSGSDEFRAYAGWIAKADRERRGIHLAVLAE</sequence>
<gene>
    <name evidence="2" type="ORF">NSE01_10530</name>
</gene>
<comment type="caution">
    <text evidence="2">The sequence shown here is derived from an EMBL/GenBank/DDBJ whole genome shotgun (WGS) entry which is preliminary data.</text>
</comment>
<evidence type="ECO:0000313" key="2">
    <source>
        <dbReference type="EMBL" id="GEN99220.1"/>
    </source>
</evidence>
<dbReference type="Proteomes" id="UP000321464">
    <property type="component" value="Unassembled WGS sequence"/>
</dbReference>
<reference evidence="2 3" key="1">
    <citation type="submission" date="2019-07" db="EMBL/GenBank/DDBJ databases">
        <title>Whole genome shotgun sequence of Novosphingobium sediminis NBRC 106119.</title>
        <authorList>
            <person name="Hosoyama A."/>
            <person name="Uohara A."/>
            <person name="Ohji S."/>
            <person name="Ichikawa N."/>
        </authorList>
    </citation>
    <scope>NUCLEOTIDE SEQUENCE [LARGE SCALE GENOMIC DNA]</scope>
    <source>
        <strain evidence="2 3">NBRC 106119</strain>
    </source>
</reference>
<organism evidence="2 3">
    <name type="scientific">Novosphingobium sediminis</name>
    <dbReference type="NCBI Taxonomy" id="707214"/>
    <lineage>
        <taxon>Bacteria</taxon>
        <taxon>Pseudomonadati</taxon>
        <taxon>Pseudomonadota</taxon>
        <taxon>Alphaproteobacteria</taxon>
        <taxon>Sphingomonadales</taxon>
        <taxon>Sphingomonadaceae</taxon>
        <taxon>Novosphingobium</taxon>
    </lineage>
</organism>
<keyword evidence="3" id="KW-1185">Reference proteome</keyword>
<evidence type="ECO:0000313" key="3">
    <source>
        <dbReference type="Proteomes" id="UP000321464"/>
    </source>
</evidence>
<evidence type="ECO:0000256" key="1">
    <source>
        <dbReference type="SAM" id="MobiDB-lite"/>
    </source>
</evidence>
<name>A0A512AHM6_9SPHN</name>
<dbReference type="EMBL" id="BJYR01000007">
    <property type="protein sequence ID" value="GEN99220.1"/>
    <property type="molecule type" value="Genomic_DNA"/>
</dbReference>
<proteinExistence type="predicted"/>
<accession>A0A512AHM6</accession>
<dbReference type="AlphaFoldDB" id="A0A512AHM6"/>
<protein>
    <submittedName>
        <fullName evidence="2">Uncharacterized protein</fullName>
    </submittedName>
</protein>
<feature type="compositionally biased region" description="Basic and acidic residues" evidence="1">
    <location>
        <begin position="12"/>
        <end position="22"/>
    </location>
</feature>
<feature type="region of interest" description="Disordered" evidence="1">
    <location>
        <begin position="1"/>
        <end position="22"/>
    </location>
</feature>